<dbReference type="EMBL" id="JANCLV010000005">
    <property type="protein sequence ID" value="MCP8999859.1"/>
    <property type="molecule type" value="Genomic_DNA"/>
</dbReference>
<sequence>MDPTTLGILLGLVGIAITVALGLPPLLRRRSVTHWTPPTWNRGTEKIGTTRIPVVTVRWAVRGSNASIQGVECSVRGPSGKWRQLAAPKGKLDLPKENLYTYINLVDELPFNSVVASPVNIGKPVSDAVALAKKGRYQLRIRWYEDDKPRRREKVFSYVVR</sequence>
<proteinExistence type="predicted"/>
<keyword evidence="1" id="KW-0472">Membrane</keyword>
<keyword evidence="3" id="KW-1185">Reference proteome</keyword>
<comment type="caution">
    <text evidence="2">The sequence shown here is derived from an EMBL/GenBank/DDBJ whole genome shotgun (WGS) entry which is preliminary data.</text>
</comment>
<dbReference type="Proteomes" id="UP001524318">
    <property type="component" value="Unassembled WGS sequence"/>
</dbReference>
<dbReference type="RefSeq" id="WP_254749493.1">
    <property type="nucleotide sequence ID" value="NZ_JANCLV010000005.1"/>
</dbReference>
<evidence type="ECO:0008006" key="4">
    <source>
        <dbReference type="Google" id="ProtNLM"/>
    </source>
</evidence>
<keyword evidence="1" id="KW-1133">Transmembrane helix</keyword>
<evidence type="ECO:0000313" key="2">
    <source>
        <dbReference type="EMBL" id="MCP8999859.1"/>
    </source>
</evidence>
<evidence type="ECO:0000313" key="3">
    <source>
        <dbReference type="Proteomes" id="UP001524318"/>
    </source>
</evidence>
<gene>
    <name evidence="2" type="ORF">NFC73_08960</name>
</gene>
<keyword evidence="1" id="KW-0812">Transmembrane</keyword>
<organism evidence="2 3">
    <name type="scientific">Pseudarthrobacter humi</name>
    <dbReference type="NCBI Taxonomy" id="2952523"/>
    <lineage>
        <taxon>Bacteria</taxon>
        <taxon>Bacillati</taxon>
        <taxon>Actinomycetota</taxon>
        <taxon>Actinomycetes</taxon>
        <taxon>Micrococcales</taxon>
        <taxon>Micrococcaceae</taxon>
        <taxon>Pseudarthrobacter</taxon>
    </lineage>
</organism>
<protein>
    <recommendedName>
        <fullName evidence="4">Secreted protein</fullName>
    </recommendedName>
</protein>
<accession>A0ABT1LN37</accession>
<feature type="transmembrane region" description="Helical" evidence="1">
    <location>
        <begin position="6"/>
        <end position="27"/>
    </location>
</feature>
<evidence type="ECO:0000256" key="1">
    <source>
        <dbReference type="SAM" id="Phobius"/>
    </source>
</evidence>
<reference evidence="2 3" key="1">
    <citation type="submission" date="2022-06" db="EMBL/GenBank/DDBJ databases">
        <title>Pseudarthrobacter sp. strain RMG13 Genome sequencing and assembly.</title>
        <authorList>
            <person name="Kim I."/>
        </authorList>
    </citation>
    <scope>NUCLEOTIDE SEQUENCE [LARGE SCALE GENOMIC DNA]</scope>
    <source>
        <strain evidence="2 3">RMG13</strain>
    </source>
</reference>
<name>A0ABT1LN37_9MICC</name>